<dbReference type="PANTHER" id="PTHR30537">
    <property type="entry name" value="HTH-TYPE TRANSCRIPTIONAL REGULATOR"/>
    <property type="match status" value="1"/>
</dbReference>
<dbReference type="GO" id="GO:0043565">
    <property type="term" value="F:sequence-specific DNA binding"/>
    <property type="evidence" value="ECO:0007669"/>
    <property type="project" value="TreeGrafter"/>
</dbReference>
<evidence type="ECO:0000313" key="3">
    <source>
        <dbReference type="EMBL" id="PWC26473.1"/>
    </source>
</evidence>
<dbReference type="SUPFAM" id="SSF53850">
    <property type="entry name" value="Periplasmic binding protein-like II"/>
    <property type="match status" value="1"/>
</dbReference>
<dbReference type="InterPro" id="IPR058163">
    <property type="entry name" value="LysR-type_TF_proteobact-type"/>
</dbReference>
<keyword evidence="4" id="KW-1185">Reference proteome</keyword>
<evidence type="ECO:0000259" key="2">
    <source>
        <dbReference type="Pfam" id="PF03466"/>
    </source>
</evidence>
<dbReference type="PANTHER" id="PTHR30537:SF1">
    <property type="entry name" value="HTH-TYPE TRANSCRIPTIONAL REGULATOR PGRR"/>
    <property type="match status" value="1"/>
</dbReference>
<reference evidence="4" key="1">
    <citation type="submission" date="2017-10" db="EMBL/GenBank/DDBJ databases">
        <authorList>
            <person name="Toshchakov S.V."/>
            <person name="Goeva M.A."/>
        </authorList>
    </citation>
    <scope>NUCLEOTIDE SEQUENCE [LARGE SCALE GENOMIC DNA]</scope>
    <source>
        <strain evidence="4">JR1/69-1-13</strain>
    </source>
</reference>
<dbReference type="EMBL" id="PDOA01000036">
    <property type="protein sequence ID" value="PWC26473.1"/>
    <property type="molecule type" value="Genomic_DNA"/>
</dbReference>
<evidence type="ECO:0000313" key="4">
    <source>
        <dbReference type="Proteomes" id="UP000245048"/>
    </source>
</evidence>
<dbReference type="GO" id="GO:0006351">
    <property type="term" value="P:DNA-templated transcription"/>
    <property type="evidence" value="ECO:0007669"/>
    <property type="project" value="TreeGrafter"/>
</dbReference>
<feature type="domain" description="LysR substrate-binding" evidence="2">
    <location>
        <begin position="11"/>
        <end position="140"/>
    </location>
</feature>
<evidence type="ECO:0000256" key="1">
    <source>
        <dbReference type="ARBA" id="ARBA00009437"/>
    </source>
</evidence>
<dbReference type="Pfam" id="PF03466">
    <property type="entry name" value="LysR_substrate"/>
    <property type="match status" value="1"/>
</dbReference>
<name>A0A2U1UXS6_9PROT</name>
<dbReference type="GO" id="GO:0003700">
    <property type="term" value="F:DNA-binding transcription factor activity"/>
    <property type="evidence" value="ECO:0007669"/>
    <property type="project" value="TreeGrafter"/>
</dbReference>
<gene>
    <name evidence="3" type="ORF">CR165_22935</name>
</gene>
<comment type="caution">
    <text evidence="3">The sequence shown here is derived from an EMBL/GenBank/DDBJ whole genome shotgun (WGS) entry which is preliminary data.</text>
</comment>
<dbReference type="AlphaFoldDB" id="A0A2U1UXS6"/>
<dbReference type="Proteomes" id="UP000245048">
    <property type="component" value="Unassembled WGS sequence"/>
</dbReference>
<dbReference type="OrthoDB" id="9812435at2"/>
<proteinExistence type="inferred from homology"/>
<dbReference type="InterPro" id="IPR005119">
    <property type="entry name" value="LysR_subst-bd"/>
</dbReference>
<sequence length="141" mass="15211">MIPVRISEPMELVFAAAPAYLASHGVPATPDDLGAHRCISCRHTSSGALHRWDFVRDGEMFGRAVPETFITNDVDLMRDAALSGLGIVCLLRLQAAPYLAAGSLAQVLPGWAPVLAANHLYYPGHRQPSAAFRAFLEVMQA</sequence>
<dbReference type="Gene3D" id="3.40.190.290">
    <property type="match status" value="1"/>
</dbReference>
<comment type="similarity">
    <text evidence="1">Belongs to the LysR transcriptional regulatory family.</text>
</comment>
<organism evidence="3 4">
    <name type="scientific">Teichococcus aestuarii</name>
    <dbReference type="NCBI Taxonomy" id="568898"/>
    <lineage>
        <taxon>Bacteria</taxon>
        <taxon>Pseudomonadati</taxon>
        <taxon>Pseudomonadota</taxon>
        <taxon>Alphaproteobacteria</taxon>
        <taxon>Acetobacterales</taxon>
        <taxon>Roseomonadaceae</taxon>
        <taxon>Roseomonas</taxon>
    </lineage>
</organism>
<protein>
    <recommendedName>
        <fullName evidence="2">LysR substrate-binding domain-containing protein</fullName>
    </recommendedName>
</protein>
<accession>A0A2U1UXS6</accession>